<proteinExistence type="predicted"/>
<dbReference type="AlphaFoldDB" id="A0A5R8MFT2"/>
<keyword evidence="1" id="KW-1133">Transmembrane helix</keyword>
<name>A0A5R8MFT2_9GAMM</name>
<organism evidence="2 3">
    <name type="scientific">Halomonas urmiana</name>
    <dbReference type="NCBI Taxonomy" id="490901"/>
    <lineage>
        <taxon>Bacteria</taxon>
        <taxon>Pseudomonadati</taxon>
        <taxon>Pseudomonadota</taxon>
        <taxon>Gammaproteobacteria</taxon>
        <taxon>Oceanospirillales</taxon>
        <taxon>Halomonadaceae</taxon>
        <taxon>Halomonas</taxon>
    </lineage>
</organism>
<keyword evidence="1" id="KW-0812">Transmembrane</keyword>
<protein>
    <submittedName>
        <fullName evidence="2">Prepilin-type N-terminal cleavage/methylation domain-containing protein</fullName>
    </submittedName>
</protein>
<dbReference type="InterPro" id="IPR045584">
    <property type="entry name" value="Pilin-like"/>
</dbReference>
<dbReference type="Proteomes" id="UP000306973">
    <property type="component" value="Unassembled WGS sequence"/>
</dbReference>
<keyword evidence="1" id="KW-0472">Membrane</keyword>
<feature type="transmembrane region" description="Helical" evidence="1">
    <location>
        <begin position="12"/>
        <end position="34"/>
    </location>
</feature>
<sequence length="174" mass="17982">MKRSYGFSLVELMVAMVIGLIIILGAGQLFLTVFQTNRQVETLSEKQAAVNFAVETLIRDVRRADWTVPAGGADLAVKVPNRSDCPGAAGTLVTKTYSLASSGNNHLLQVDCDGGGSQEIVGGFAESGFSVSPVGNYGVLITFTLLPTDEGAGSPESLSFLAVNRTAAVGGNGG</sequence>
<keyword evidence="3" id="KW-1185">Reference proteome</keyword>
<accession>A0A5R8MFT2</accession>
<comment type="caution">
    <text evidence="2">The sequence shown here is derived from an EMBL/GenBank/DDBJ whole genome shotgun (WGS) entry which is preliminary data.</text>
</comment>
<dbReference type="RefSeq" id="WP_138181667.1">
    <property type="nucleotide sequence ID" value="NZ_VBUI01000016.1"/>
</dbReference>
<gene>
    <name evidence="2" type="ORF">FEI13_11540</name>
</gene>
<evidence type="ECO:0000313" key="2">
    <source>
        <dbReference type="EMBL" id="TLF49573.1"/>
    </source>
</evidence>
<dbReference type="EMBL" id="VBUI01000016">
    <property type="protein sequence ID" value="TLF49573.1"/>
    <property type="molecule type" value="Genomic_DNA"/>
</dbReference>
<evidence type="ECO:0000256" key="1">
    <source>
        <dbReference type="SAM" id="Phobius"/>
    </source>
</evidence>
<dbReference type="InterPro" id="IPR012902">
    <property type="entry name" value="N_methyl_site"/>
</dbReference>
<dbReference type="OrthoDB" id="5296662at2"/>
<reference evidence="2 3" key="1">
    <citation type="journal article" date="2007" name="Int. J. Syst. Evol. Microbiol.">
        <title>Halomonas saccharevitans sp. nov., Halomonas arcis sp. nov. and Halomonas subterranea sp. nov., halophilic bacteria isolated from hypersaline environments of China.</title>
        <authorList>
            <person name="Xu X.W."/>
            <person name="Wu Y.H."/>
            <person name="Zhou Z."/>
            <person name="Wang C.S."/>
            <person name="Zhou Y.G."/>
            <person name="Zhang H.B."/>
            <person name="Wang Y."/>
            <person name="Wu M."/>
        </authorList>
    </citation>
    <scope>NUCLEOTIDE SEQUENCE [LARGE SCALE GENOMIC DNA]</scope>
    <source>
        <strain evidence="2 3">TBZ3</strain>
    </source>
</reference>
<dbReference type="SUPFAM" id="SSF54523">
    <property type="entry name" value="Pili subunits"/>
    <property type="match status" value="1"/>
</dbReference>
<dbReference type="NCBIfam" id="TIGR02532">
    <property type="entry name" value="IV_pilin_GFxxxE"/>
    <property type="match status" value="1"/>
</dbReference>
<dbReference type="Pfam" id="PF07963">
    <property type="entry name" value="N_methyl"/>
    <property type="match status" value="1"/>
</dbReference>
<evidence type="ECO:0000313" key="3">
    <source>
        <dbReference type="Proteomes" id="UP000306973"/>
    </source>
</evidence>